<dbReference type="PANTHER" id="PTHR42899">
    <property type="entry name" value="SPERMATOGENESIS-ASSOCIATED PROTEIN 20"/>
    <property type="match status" value="1"/>
</dbReference>
<dbReference type="GO" id="GO:0009507">
    <property type="term" value="C:chloroplast"/>
    <property type="evidence" value="ECO:0007669"/>
    <property type="project" value="TreeGrafter"/>
</dbReference>
<organism evidence="2 3">
    <name type="scientific">Dendrobium catenatum</name>
    <dbReference type="NCBI Taxonomy" id="906689"/>
    <lineage>
        <taxon>Eukaryota</taxon>
        <taxon>Viridiplantae</taxon>
        <taxon>Streptophyta</taxon>
        <taxon>Embryophyta</taxon>
        <taxon>Tracheophyta</taxon>
        <taxon>Spermatophyta</taxon>
        <taxon>Magnoliopsida</taxon>
        <taxon>Liliopsida</taxon>
        <taxon>Asparagales</taxon>
        <taxon>Orchidaceae</taxon>
        <taxon>Epidendroideae</taxon>
        <taxon>Malaxideae</taxon>
        <taxon>Dendrobiinae</taxon>
        <taxon>Dendrobium</taxon>
    </lineage>
</organism>
<gene>
    <name evidence="2" type="ORF">MA16_Dca006762</name>
</gene>
<dbReference type="Gene3D" id="3.40.30.10">
    <property type="entry name" value="Glutaredoxin"/>
    <property type="match status" value="1"/>
</dbReference>
<dbReference type="InterPro" id="IPR004879">
    <property type="entry name" value="Ssp411-like_TRX"/>
</dbReference>
<evidence type="ECO:0000313" key="3">
    <source>
        <dbReference type="Proteomes" id="UP000233837"/>
    </source>
</evidence>
<dbReference type="InterPro" id="IPR024705">
    <property type="entry name" value="Ssp411"/>
</dbReference>
<name>A0A2I0W928_9ASPA</name>
<feature type="domain" description="Spermatogenesis-associated protein 20-like TRX" evidence="1">
    <location>
        <begin position="1"/>
        <end position="106"/>
    </location>
</feature>
<protein>
    <recommendedName>
        <fullName evidence="1">Spermatogenesis-associated protein 20-like TRX domain-containing protein</fullName>
    </recommendedName>
</protein>
<evidence type="ECO:0000259" key="1">
    <source>
        <dbReference type="Pfam" id="PF03190"/>
    </source>
</evidence>
<dbReference type="AlphaFoldDB" id="A0A2I0W928"/>
<accession>A0A2I0W928</accession>
<sequence length="154" mass="17204">MEVESFENDEIARMLNEWFVSIKDPTYRLVTGREQMVYMTYVQALYGGGGWPLSVFLSPDLKPLMGGTYFPPDDNYGRPGFKTVLSSSARCVTARYKYVITSEHSIERKQHTHAASKCMECGLLVVRVQAGAIEGLQHKGVANNTCGMLKENGK</sequence>
<dbReference type="InterPro" id="IPR036249">
    <property type="entry name" value="Thioredoxin-like_sf"/>
</dbReference>
<dbReference type="STRING" id="906689.A0A2I0W928"/>
<dbReference type="PANTHER" id="PTHR42899:SF1">
    <property type="entry name" value="SPERMATOGENESIS-ASSOCIATED PROTEIN 20"/>
    <property type="match status" value="1"/>
</dbReference>
<reference evidence="2 3" key="1">
    <citation type="journal article" date="2016" name="Sci. Rep.">
        <title>The Dendrobium catenatum Lindl. genome sequence provides insights into polysaccharide synthase, floral development and adaptive evolution.</title>
        <authorList>
            <person name="Zhang G.Q."/>
            <person name="Xu Q."/>
            <person name="Bian C."/>
            <person name="Tsai W.C."/>
            <person name="Yeh C.M."/>
            <person name="Liu K.W."/>
            <person name="Yoshida K."/>
            <person name="Zhang L.S."/>
            <person name="Chang S.B."/>
            <person name="Chen F."/>
            <person name="Shi Y."/>
            <person name="Su Y.Y."/>
            <person name="Zhang Y.Q."/>
            <person name="Chen L.J."/>
            <person name="Yin Y."/>
            <person name="Lin M."/>
            <person name="Huang H."/>
            <person name="Deng H."/>
            <person name="Wang Z.W."/>
            <person name="Zhu S.L."/>
            <person name="Zhao X."/>
            <person name="Deng C."/>
            <person name="Niu S.C."/>
            <person name="Huang J."/>
            <person name="Wang M."/>
            <person name="Liu G.H."/>
            <person name="Yang H.J."/>
            <person name="Xiao X.J."/>
            <person name="Hsiao Y.Y."/>
            <person name="Wu W.L."/>
            <person name="Chen Y.Y."/>
            <person name="Mitsuda N."/>
            <person name="Ohme-Takagi M."/>
            <person name="Luo Y.B."/>
            <person name="Van de Peer Y."/>
            <person name="Liu Z.J."/>
        </authorList>
    </citation>
    <scope>NUCLEOTIDE SEQUENCE [LARGE SCALE GENOMIC DNA]</scope>
    <source>
        <tissue evidence="2">The whole plant</tissue>
    </source>
</reference>
<dbReference type="SUPFAM" id="SSF52833">
    <property type="entry name" value="Thioredoxin-like"/>
    <property type="match status" value="1"/>
</dbReference>
<dbReference type="Pfam" id="PF03190">
    <property type="entry name" value="Thioredox_DsbH"/>
    <property type="match status" value="1"/>
</dbReference>
<evidence type="ECO:0000313" key="2">
    <source>
        <dbReference type="EMBL" id="PKU72169.1"/>
    </source>
</evidence>
<dbReference type="EMBL" id="KZ502843">
    <property type="protein sequence ID" value="PKU72169.1"/>
    <property type="molecule type" value="Genomic_DNA"/>
</dbReference>
<reference evidence="2 3" key="2">
    <citation type="journal article" date="2017" name="Nature">
        <title>The Apostasia genome and the evolution of orchids.</title>
        <authorList>
            <person name="Zhang G.Q."/>
            <person name="Liu K.W."/>
            <person name="Li Z."/>
            <person name="Lohaus R."/>
            <person name="Hsiao Y.Y."/>
            <person name="Niu S.C."/>
            <person name="Wang J.Y."/>
            <person name="Lin Y.C."/>
            <person name="Xu Q."/>
            <person name="Chen L.J."/>
            <person name="Yoshida K."/>
            <person name="Fujiwara S."/>
            <person name="Wang Z.W."/>
            <person name="Zhang Y.Q."/>
            <person name="Mitsuda N."/>
            <person name="Wang M."/>
            <person name="Liu G.H."/>
            <person name="Pecoraro L."/>
            <person name="Huang H.X."/>
            <person name="Xiao X.J."/>
            <person name="Lin M."/>
            <person name="Wu X.Y."/>
            <person name="Wu W.L."/>
            <person name="Chen Y.Y."/>
            <person name="Chang S.B."/>
            <person name="Sakamoto S."/>
            <person name="Ohme-Takagi M."/>
            <person name="Yagi M."/>
            <person name="Zeng S.J."/>
            <person name="Shen C.Y."/>
            <person name="Yeh C.M."/>
            <person name="Luo Y.B."/>
            <person name="Tsai W.C."/>
            <person name="Van de Peer Y."/>
            <person name="Liu Z.J."/>
        </authorList>
    </citation>
    <scope>NUCLEOTIDE SEQUENCE [LARGE SCALE GENOMIC DNA]</scope>
    <source>
        <tissue evidence="2">The whole plant</tissue>
    </source>
</reference>
<dbReference type="Proteomes" id="UP000233837">
    <property type="component" value="Unassembled WGS sequence"/>
</dbReference>
<keyword evidence="3" id="KW-1185">Reference proteome</keyword>
<proteinExistence type="predicted"/>